<comment type="caution">
    <text evidence="2">The sequence shown here is derived from an EMBL/GenBank/DDBJ whole genome shotgun (WGS) entry which is preliminary data.</text>
</comment>
<keyword evidence="1" id="KW-1133">Transmembrane helix</keyword>
<feature type="transmembrane region" description="Helical" evidence="1">
    <location>
        <begin position="7"/>
        <end position="26"/>
    </location>
</feature>
<proteinExistence type="predicted"/>
<evidence type="ECO:0008006" key="4">
    <source>
        <dbReference type="Google" id="ProtNLM"/>
    </source>
</evidence>
<dbReference type="Pfam" id="PF09527">
    <property type="entry name" value="ATPase_gene1"/>
    <property type="match status" value="1"/>
</dbReference>
<sequence length="64" mass="7185">MYRQLGILTTIPIILAVGPILGYFIGSFLDKKLHTEPYLMMVFIFFGFVAAGKGVYNLIKRASE</sequence>
<evidence type="ECO:0000313" key="3">
    <source>
        <dbReference type="Proteomes" id="UP000051861"/>
    </source>
</evidence>
<reference evidence="2 3" key="1">
    <citation type="journal article" date="2015" name="Microbiome">
        <title>Genomic resolution of linkages in carbon, nitrogen, and sulfur cycling among widespread estuary sediment bacteria.</title>
        <authorList>
            <person name="Baker B.J."/>
            <person name="Lazar C.S."/>
            <person name="Teske A.P."/>
            <person name="Dick G.J."/>
        </authorList>
    </citation>
    <scope>NUCLEOTIDE SEQUENCE [LARGE SCALE GENOMIC DNA]</scope>
    <source>
        <strain evidence="2">DG_54_3</strain>
    </source>
</reference>
<dbReference type="AlphaFoldDB" id="A0A0S7XQY3"/>
<keyword evidence="1" id="KW-0472">Membrane</keyword>
<keyword evidence="1" id="KW-0812">Transmembrane</keyword>
<protein>
    <recommendedName>
        <fullName evidence="4">AtpZ/AtpI family protein</fullName>
    </recommendedName>
</protein>
<dbReference type="InterPro" id="IPR032820">
    <property type="entry name" value="ATPase_put"/>
</dbReference>
<feature type="transmembrane region" description="Helical" evidence="1">
    <location>
        <begin position="38"/>
        <end position="59"/>
    </location>
</feature>
<dbReference type="Proteomes" id="UP000051861">
    <property type="component" value="Unassembled WGS sequence"/>
</dbReference>
<name>A0A0S7XQY3_UNCSA</name>
<evidence type="ECO:0000256" key="1">
    <source>
        <dbReference type="SAM" id="Phobius"/>
    </source>
</evidence>
<organism evidence="2 3">
    <name type="scientific">candidate division WOR-1 bacterium DG_54_3</name>
    <dbReference type="NCBI Taxonomy" id="1703775"/>
    <lineage>
        <taxon>Bacteria</taxon>
        <taxon>Bacillati</taxon>
        <taxon>Saganbacteria</taxon>
    </lineage>
</organism>
<evidence type="ECO:0000313" key="2">
    <source>
        <dbReference type="EMBL" id="KPJ64839.1"/>
    </source>
</evidence>
<dbReference type="EMBL" id="LIZX01000160">
    <property type="protein sequence ID" value="KPJ64839.1"/>
    <property type="molecule type" value="Genomic_DNA"/>
</dbReference>
<gene>
    <name evidence="2" type="ORF">AMJ44_12050</name>
</gene>
<accession>A0A0S7XQY3</accession>